<dbReference type="SMART" id="SM00320">
    <property type="entry name" value="WD40"/>
    <property type="match status" value="3"/>
</dbReference>
<keyword evidence="3" id="KW-0853">WD repeat</keyword>
<organism evidence="5 6">
    <name type="scientific">Giardia muris</name>
    <dbReference type="NCBI Taxonomy" id="5742"/>
    <lineage>
        <taxon>Eukaryota</taxon>
        <taxon>Metamonada</taxon>
        <taxon>Diplomonadida</taxon>
        <taxon>Hexamitidae</taxon>
        <taxon>Giardiinae</taxon>
        <taxon>Giardia</taxon>
    </lineage>
</organism>
<evidence type="ECO:0000256" key="2">
    <source>
        <dbReference type="ARBA" id="ARBA00022490"/>
    </source>
</evidence>
<evidence type="ECO:0008006" key="7">
    <source>
        <dbReference type="Google" id="ProtNLM"/>
    </source>
</evidence>
<dbReference type="GO" id="GO:0036156">
    <property type="term" value="C:inner dynein arm"/>
    <property type="evidence" value="ECO:0007669"/>
    <property type="project" value="TreeGrafter"/>
</dbReference>
<keyword evidence="4" id="KW-0677">Repeat</keyword>
<evidence type="ECO:0000313" key="5">
    <source>
        <dbReference type="EMBL" id="TNJ30676.1"/>
    </source>
</evidence>
<evidence type="ECO:0000256" key="1">
    <source>
        <dbReference type="ARBA" id="ARBA00004496"/>
    </source>
</evidence>
<name>A0A4Z1SYA5_GIAMU</name>
<comment type="subcellular location">
    <subcellularLocation>
        <location evidence="1">Cytoplasm</location>
    </subcellularLocation>
</comment>
<evidence type="ECO:0000256" key="3">
    <source>
        <dbReference type="ARBA" id="ARBA00022574"/>
    </source>
</evidence>
<dbReference type="PANTHER" id="PTHR12442">
    <property type="entry name" value="DYNEIN INTERMEDIATE CHAIN"/>
    <property type="match status" value="1"/>
</dbReference>
<protein>
    <recommendedName>
        <fullName evidence="7">Dynein intermediate chain</fullName>
    </recommendedName>
</protein>
<dbReference type="VEuPathDB" id="GiardiaDB:GMRT_10736"/>
<reference evidence="5 6" key="1">
    <citation type="submission" date="2019-05" db="EMBL/GenBank/DDBJ databases">
        <title>The compact genome of Giardia muris reveals important steps in the evolution of intestinal protozoan parasites.</title>
        <authorList>
            <person name="Xu F."/>
            <person name="Jimenez-Gonzalez A."/>
            <person name="Einarsson E."/>
            <person name="Astvaldsson A."/>
            <person name="Peirasmaki D."/>
            <person name="Eckmann L."/>
            <person name="Andersson J.O."/>
            <person name="Svard S.G."/>
            <person name="Jerlstrom-Hultqvist J."/>
        </authorList>
    </citation>
    <scope>NUCLEOTIDE SEQUENCE [LARGE SCALE GENOMIC DNA]</scope>
    <source>
        <strain evidence="5 6">Roberts-Thomson</strain>
    </source>
</reference>
<dbReference type="AlphaFoldDB" id="A0A4Z1SYA5"/>
<evidence type="ECO:0000313" key="6">
    <source>
        <dbReference type="Proteomes" id="UP000315496"/>
    </source>
</evidence>
<dbReference type="OrthoDB" id="6619788at2759"/>
<dbReference type="GO" id="GO:0060294">
    <property type="term" value="P:cilium movement involved in cell motility"/>
    <property type="evidence" value="ECO:0007669"/>
    <property type="project" value="TreeGrafter"/>
</dbReference>
<sequence>MSQVVPVAFTRLQKEFRQPCQFQNVDAQDHYLELHAYVDLSYNVESKLDTVNIQAVTTTHQRPIQTTLQDLAHAGTQYEPALMDEKEVTEAVQTREYASFLTSVESYLEHGIDTNIYADAERALKPDDEEYDARGQSTLPEIQALSHARYTRGKVISAIAYANVTKLTLVYMAVSPPGWQNGAFEDAEIDEDAADNYSALSEYFILVWNIADNMAPLAILMAPSPVITIDVHPHRHGTVVLAGTYSGAVLVYDLDGAYTSLYEPIFRQNARIDSTFQSQEGMYNGRNTCTFSQSLSSGTYPQRYYPSICSALTAHHTLPVAQVKWLPQSSQLFRNGELQTSANPLGALQFVSVSPDGYIKAWSLQCMDKDATRSDLTVLYPFITLVTSAMYPRLGPLKPTSILFPPSDEPSTFFFIGDAFGNLACTTWPVAVAATQASDDDKRKAERDIAKELNTTDPDAITAYFIDHPTKGSCISAFPYFLSSLFHLEYSLVFDNLLLGTAGDGCKLWLVDKQCHIQAADLAAKGVCDEQYILECNYEAAVDSGFVTVKNIPQVISPYLIGDGSKMSSFIQTNQVVTNLNLTSSNNSAMAVEYGSQELLSNKRIANMMGPVTTSIESDFPNYNFYEPVFSYSSTDTTITAACLSQTRSSVLFIGNDRGVISVFDLCDRMYEPLISLQICVGPVAKIVYIRQASVSGASLSTYVQTVGSGGSGPNYMQGKTHTKTRDILLVGDVHGTVHILEIPKVLRSRVTNERGMLKYKFRRLLESVYYCMWRKAIRAREVEERTVVETED</sequence>
<dbReference type="InterPro" id="IPR036322">
    <property type="entry name" value="WD40_repeat_dom_sf"/>
</dbReference>
<evidence type="ECO:0000256" key="4">
    <source>
        <dbReference type="ARBA" id="ARBA00022737"/>
    </source>
</evidence>
<dbReference type="InterPro" id="IPR015943">
    <property type="entry name" value="WD40/YVTN_repeat-like_dom_sf"/>
</dbReference>
<dbReference type="Proteomes" id="UP000315496">
    <property type="component" value="Chromosome 1"/>
</dbReference>
<dbReference type="Gene3D" id="2.130.10.10">
    <property type="entry name" value="YVTN repeat-like/Quinoprotein amine dehydrogenase"/>
    <property type="match status" value="1"/>
</dbReference>
<dbReference type="InterPro" id="IPR050687">
    <property type="entry name" value="Dynein_IC"/>
</dbReference>
<keyword evidence="6" id="KW-1185">Reference proteome</keyword>
<proteinExistence type="predicted"/>
<gene>
    <name evidence="5" type="ORF">GMRT_10736</name>
</gene>
<comment type="caution">
    <text evidence="5">The sequence shown here is derived from an EMBL/GenBank/DDBJ whole genome shotgun (WGS) entry which is preliminary data.</text>
</comment>
<keyword evidence="2" id="KW-0963">Cytoplasm</keyword>
<dbReference type="GO" id="GO:0036159">
    <property type="term" value="P:inner dynein arm assembly"/>
    <property type="evidence" value="ECO:0007669"/>
    <property type="project" value="TreeGrafter"/>
</dbReference>
<dbReference type="EMBL" id="VDLU01000001">
    <property type="protein sequence ID" value="TNJ30676.1"/>
    <property type="molecule type" value="Genomic_DNA"/>
</dbReference>
<dbReference type="InterPro" id="IPR001680">
    <property type="entry name" value="WD40_rpt"/>
</dbReference>
<accession>A0A4Z1SYA5</accession>
<dbReference type="GO" id="GO:0045503">
    <property type="term" value="F:dynein light chain binding"/>
    <property type="evidence" value="ECO:0007669"/>
    <property type="project" value="TreeGrafter"/>
</dbReference>
<dbReference type="GO" id="GO:0045504">
    <property type="term" value="F:dynein heavy chain binding"/>
    <property type="evidence" value="ECO:0007669"/>
    <property type="project" value="TreeGrafter"/>
</dbReference>
<dbReference type="PANTHER" id="PTHR12442:SF5">
    <property type="entry name" value="DYNEIN AXONEMAL INTERMEDIATE CHAIN 3"/>
    <property type="match status" value="1"/>
</dbReference>
<dbReference type="SUPFAM" id="SSF50978">
    <property type="entry name" value="WD40 repeat-like"/>
    <property type="match status" value="1"/>
</dbReference>